<keyword evidence="3" id="KW-0832">Ubl conjugation</keyword>
<sequence>MQQPVRKRLRPWLEEQIQSGRYPGVSWLDQSARIFQIPWKHAARHGWSIDRDATLFRSWAMHTGRYRPGKDKPDPKTWKANFRCALNSLPDICELQEYSRKRGSNAYRVYRMLPSAQTHRRRKGSARALDLRTFTRRRGPARGDAVCVPHRSLRPADVQQVQRTTSQRGRRGVERAQLATGGGRSGGDGGGARVRRRPQAGGAGGGRAGLLSKPRDVGGETGGAGAERGRVQADGPPEQPGRVEPDGAERMETQRAVGPLALRRGREPVCSARGQLLRPVRLRLRQGPVRLVRSPADAAAAAAVRPGRFRRRRRRRRRRVSHAPG</sequence>
<dbReference type="FunFam" id="1.10.10.10:FF:000065">
    <property type="entry name" value="Interferon regulatory factor"/>
    <property type="match status" value="1"/>
</dbReference>
<evidence type="ECO:0000256" key="4">
    <source>
        <dbReference type="ARBA" id="ARBA00023015"/>
    </source>
</evidence>
<accession>A0A6P7M4Z0</accession>
<keyword evidence="6" id="KW-0010">Activator</keyword>
<dbReference type="PANTHER" id="PTHR11949:SF50">
    <property type="entry name" value="INTERFERON REGULATORY FACTOR"/>
    <property type="match status" value="1"/>
</dbReference>
<comment type="subcellular location">
    <subcellularLocation>
        <location evidence="1">Nucleus</location>
    </subcellularLocation>
</comment>
<evidence type="ECO:0000256" key="5">
    <source>
        <dbReference type="ARBA" id="ARBA00023125"/>
    </source>
</evidence>
<gene>
    <name evidence="12" type="primary">LOC114852785</name>
</gene>
<evidence type="ECO:0000313" key="12">
    <source>
        <dbReference type="RefSeq" id="XP_029001258.1"/>
    </source>
</evidence>
<evidence type="ECO:0000313" key="11">
    <source>
        <dbReference type="Proteomes" id="UP000515150"/>
    </source>
</evidence>
<dbReference type="PROSITE" id="PS51507">
    <property type="entry name" value="IRF_2"/>
    <property type="match status" value="1"/>
</dbReference>
<keyword evidence="8" id="KW-0539">Nucleus</keyword>
<dbReference type="CDD" id="cd00103">
    <property type="entry name" value="IRF"/>
    <property type="match status" value="1"/>
</dbReference>
<dbReference type="GO" id="GO:0005634">
    <property type="term" value="C:nucleus"/>
    <property type="evidence" value="ECO:0007669"/>
    <property type="project" value="UniProtKB-SubCell"/>
</dbReference>
<dbReference type="GO" id="GO:0002376">
    <property type="term" value="P:immune system process"/>
    <property type="evidence" value="ECO:0007669"/>
    <property type="project" value="TreeGrafter"/>
</dbReference>
<dbReference type="SMART" id="SM00348">
    <property type="entry name" value="IRF"/>
    <property type="match status" value="1"/>
</dbReference>
<feature type="compositionally biased region" description="Basic residues" evidence="9">
    <location>
        <begin position="307"/>
        <end position="325"/>
    </location>
</feature>
<dbReference type="GO" id="GO:0000978">
    <property type="term" value="F:RNA polymerase II cis-regulatory region sequence-specific DNA binding"/>
    <property type="evidence" value="ECO:0007669"/>
    <property type="project" value="TreeGrafter"/>
</dbReference>
<dbReference type="GO" id="GO:0000981">
    <property type="term" value="F:DNA-binding transcription factor activity, RNA polymerase II-specific"/>
    <property type="evidence" value="ECO:0007669"/>
    <property type="project" value="TreeGrafter"/>
</dbReference>
<evidence type="ECO:0000256" key="6">
    <source>
        <dbReference type="ARBA" id="ARBA00023159"/>
    </source>
</evidence>
<dbReference type="Pfam" id="PF00605">
    <property type="entry name" value="IRF"/>
    <property type="match status" value="1"/>
</dbReference>
<keyword evidence="2" id="KW-1017">Isopeptide bond</keyword>
<dbReference type="PRINTS" id="PR00267">
    <property type="entry name" value="INTFRNREGFCT"/>
</dbReference>
<dbReference type="RefSeq" id="XP_029001258.1">
    <property type="nucleotide sequence ID" value="XM_029145425.3"/>
</dbReference>
<keyword evidence="7" id="KW-0804">Transcription</keyword>
<dbReference type="PROSITE" id="PS00601">
    <property type="entry name" value="IRF_1"/>
    <property type="match status" value="1"/>
</dbReference>
<dbReference type="Gene3D" id="1.10.10.10">
    <property type="entry name" value="Winged helix-like DNA-binding domain superfamily/Winged helix DNA-binding domain"/>
    <property type="match status" value="1"/>
</dbReference>
<dbReference type="InterPro" id="IPR036390">
    <property type="entry name" value="WH_DNA-bd_sf"/>
</dbReference>
<feature type="region of interest" description="Disordered" evidence="9">
    <location>
        <begin position="297"/>
        <end position="325"/>
    </location>
</feature>
<dbReference type="PANTHER" id="PTHR11949">
    <property type="entry name" value="INTERFERON REGULATORY FACTOR"/>
    <property type="match status" value="1"/>
</dbReference>
<name>A0A6P7M4Z0_BETSP</name>
<feature type="region of interest" description="Disordered" evidence="9">
    <location>
        <begin position="153"/>
        <end position="247"/>
    </location>
</feature>
<feature type="compositionally biased region" description="Gly residues" evidence="9">
    <location>
        <begin position="180"/>
        <end position="192"/>
    </location>
</feature>
<dbReference type="InterPro" id="IPR001346">
    <property type="entry name" value="Interferon_reg_fact_DNA-bd_dom"/>
</dbReference>
<proteinExistence type="predicted"/>
<feature type="compositionally biased region" description="Low complexity" evidence="9">
    <location>
        <begin position="297"/>
        <end position="306"/>
    </location>
</feature>
<dbReference type="OrthoDB" id="6538197at2759"/>
<evidence type="ECO:0000256" key="2">
    <source>
        <dbReference type="ARBA" id="ARBA00022499"/>
    </source>
</evidence>
<protein>
    <submittedName>
        <fullName evidence="12">Uncharacterized protein LOC114852785 isoform X1</fullName>
    </submittedName>
</protein>
<evidence type="ECO:0000259" key="10">
    <source>
        <dbReference type="PROSITE" id="PS51507"/>
    </source>
</evidence>
<dbReference type="KEGG" id="bspl:114852785"/>
<keyword evidence="5" id="KW-0238">DNA-binding</keyword>
<dbReference type="InterPro" id="IPR019817">
    <property type="entry name" value="Interferon_reg_fac_CS"/>
</dbReference>
<keyword evidence="4" id="KW-0805">Transcription regulation</keyword>
<dbReference type="GeneID" id="114852785"/>
<dbReference type="SUPFAM" id="SSF46785">
    <property type="entry name" value="Winged helix' DNA-binding domain"/>
    <property type="match status" value="1"/>
</dbReference>
<dbReference type="Proteomes" id="UP000515150">
    <property type="component" value="Chromosome 3"/>
</dbReference>
<dbReference type="AlphaFoldDB" id="A0A6P7M4Z0"/>
<evidence type="ECO:0000256" key="8">
    <source>
        <dbReference type="ARBA" id="ARBA00023242"/>
    </source>
</evidence>
<evidence type="ECO:0000256" key="1">
    <source>
        <dbReference type="ARBA" id="ARBA00004123"/>
    </source>
</evidence>
<evidence type="ECO:0000256" key="9">
    <source>
        <dbReference type="SAM" id="MobiDB-lite"/>
    </source>
</evidence>
<keyword evidence="11" id="KW-1185">Reference proteome</keyword>
<evidence type="ECO:0000256" key="7">
    <source>
        <dbReference type="ARBA" id="ARBA00023163"/>
    </source>
</evidence>
<evidence type="ECO:0000256" key="3">
    <source>
        <dbReference type="ARBA" id="ARBA00022843"/>
    </source>
</evidence>
<organism evidence="11 12">
    <name type="scientific">Betta splendens</name>
    <name type="common">Siamese fighting fish</name>
    <dbReference type="NCBI Taxonomy" id="158456"/>
    <lineage>
        <taxon>Eukaryota</taxon>
        <taxon>Metazoa</taxon>
        <taxon>Chordata</taxon>
        <taxon>Craniata</taxon>
        <taxon>Vertebrata</taxon>
        <taxon>Euteleostomi</taxon>
        <taxon>Actinopterygii</taxon>
        <taxon>Neopterygii</taxon>
        <taxon>Teleostei</taxon>
        <taxon>Neoteleostei</taxon>
        <taxon>Acanthomorphata</taxon>
        <taxon>Anabantaria</taxon>
        <taxon>Anabantiformes</taxon>
        <taxon>Anabantoidei</taxon>
        <taxon>Osphronemidae</taxon>
        <taxon>Betta</taxon>
    </lineage>
</organism>
<feature type="domain" description="IRF tryptophan pentad repeat" evidence="10">
    <location>
        <begin position="6"/>
        <end position="114"/>
    </location>
</feature>
<dbReference type="InterPro" id="IPR036388">
    <property type="entry name" value="WH-like_DNA-bd_sf"/>
</dbReference>
<dbReference type="InParanoid" id="A0A6P7M4Z0"/>
<reference evidence="12" key="1">
    <citation type="submission" date="2025-08" db="UniProtKB">
        <authorList>
            <consortium name="RefSeq"/>
        </authorList>
    </citation>
    <scope>IDENTIFICATION</scope>
</reference>